<dbReference type="SUPFAM" id="SSF54427">
    <property type="entry name" value="NTF2-like"/>
    <property type="match status" value="1"/>
</dbReference>
<dbReference type="CDD" id="cd00531">
    <property type="entry name" value="NTF2_like"/>
    <property type="match status" value="1"/>
</dbReference>
<name>A0ABZ2PQQ5_9NOCA</name>
<keyword evidence="3" id="KW-1185">Reference proteome</keyword>
<dbReference type="EMBL" id="CP147846">
    <property type="protein sequence ID" value="WXG68736.1"/>
    <property type="molecule type" value="Genomic_DNA"/>
</dbReference>
<proteinExistence type="predicted"/>
<dbReference type="Pfam" id="PF13577">
    <property type="entry name" value="SnoaL_4"/>
    <property type="match status" value="1"/>
</dbReference>
<dbReference type="Gene3D" id="3.10.450.50">
    <property type="match status" value="1"/>
</dbReference>
<accession>A0ABZ2PQQ5</accession>
<gene>
    <name evidence="2" type="ORF">WDS16_26740</name>
</gene>
<evidence type="ECO:0000259" key="1">
    <source>
        <dbReference type="Pfam" id="PF13577"/>
    </source>
</evidence>
<evidence type="ECO:0000313" key="2">
    <source>
        <dbReference type="EMBL" id="WXG68736.1"/>
    </source>
</evidence>
<evidence type="ECO:0000313" key="3">
    <source>
        <dbReference type="Proteomes" id="UP001432000"/>
    </source>
</evidence>
<dbReference type="RefSeq" id="WP_338889128.1">
    <property type="nucleotide sequence ID" value="NZ_CP147846.1"/>
</dbReference>
<dbReference type="Proteomes" id="UP001432000">
    <property type="component" value="Chromosome"/>
</dbReference>
<organism evidence="2 3">
    <name type="scientific">Rhodococcus sovatensis</name>
    <dbReference type="NCBI Taxonomy" id="1805840"/>
    <lineage>
        <taxon>Bacteria</taxon>
        <taxon>Bacillati</taxon>
        <taxon>Actinomycetota</taxon>
        <taxon>Actinomycetes</taxon>
        <taxon>Mycobacteriales</taxon>
        <taxon>Nocardiaceae</taxon>
        <taxon>Rhodococcus</taxon>
    </lineage>
</organism>
<protein>
    <submittedName>
        <fullName evidence="2">Nuclear transport factor 2 family protein</fullName>
    </submittedName>
</protein>
<dbReference type="InterPro" id="IPR032710">
    <property type="entry name" value="NTF2-like_dom_sf"/>
</dbReference>
<feature type="domain" description="SnoaL-like" evidence="1">
    <location>
        <begin position="9"/>
        <end position="139"/>
    </location>
</feature>
<dbReference type="InterPro" id="IPR037401">
    <property type="entry name" value="SnoaL-like"/>
</dbReference>
<sequence length="142" mass="14820">MTGSTGSSTITDEHALTRLMVEFAAAADDADSVDAVSALFDTDGVFTVGGESYSGRAAIAAYLQGARDAGFAGPDAGTRHLVTNALATVESENEASGGCEWMLLRSATAESPVPTVIASGQYRDRYRRTNGHWSIAARTVRS</sequence>
<reference evidence="2 3" key="1">
    <citation type="submission" date="2024-03" db="EMBL/GenBank/DDBJ databases">
        <title>Natural products discovery in diverse microorganisms through a two-stage MS feature dereplication strategy.</title>
        <authorList>
            <person name="Zhang R."/>
        </authorList>
    </citation>
    <scope>NUCLEOTIDE SEQUENCE [LARGE SCALE GENOMIC DNA]</scope>
    <source>
        <strain evidence="2 3">18930</strain>
    </source>
</reference>